<dbReference type="Proteomes" id="UP000306196">
    <property type="component" value="Unassembled WGS sequence"/>
</dbReference>
<keyword evidence="6 8" id="KW-1133">Transmembrane helix</keyword>
<gene>
    <name evidence="9" type="ORF">FEM03_21120</name>
</gene>
<name>A0A5R8K8P1_9BACT</name>
<feature type="transmembrane region" description="Helical" evidence="8">
    <location>
        <begin position="275"/>
        <end position="296"/>
    </location>
</feature>
<accession>A0A5R8K8P1</accession>
<evidence type="ECO:0000256" key="7">
    <source>
        <dbReference type="ARBA" id="ARBA00023136"/>
    </source>
</evidence>
<keyword evidence="7 8" id="KW-0472">Membrane</keyword>
<evidence type="ECO:0000256" key="3">
    <source>
        <dbReference type="ARBA" id="ARBA00022676"/>
    </source>
</evidence>
<feature type="transmembrane region" description="Helical" evidence="8">
    <location>
        <begin position="495"/>
        <end position="515"/>
    </location>
</feature>
<evidence type="ECO:0000313" key="10">
    <source>
        <dbReference type="Proteomes" id="UP000306196"/>
    </source>
</evidence>
<keyword evidence="5 8" id="KW-0812">Transmembrane</keyword>
<comment type="caution">
    <text evidence="9">The sequence shown here is derived from an EMBL/GenBank/DDBJ whole genome shotgun (WGS) entry which is preliminary data.</text>
</comment>
<feature type="transmembrane region" description="Helical" evidence="8">
    <location>
        <begin position="80"/>
        <end position="102"/>
    </location>
</feature>
<dbReference type="GO" id="GO:0010041">
    <property type="term" value="P:response to iron(III) ion"/>
    <property type="evidence" value="ECO:0007669"/>
    <property type="project" value="TreeGrafter"/>
</dbReference>
<dbReference type="AlphaFoldDB" id="A0A5R8K8P1"/>
<feature type="transmembrane region" description="Helical" evidence="8">
    <location>
        <begin position="303"/>
        <end position="318"/>
    </location>
</feature>
<keyword evidence="4" id="KW-0808">Transferase</keyword>
<keyword evidence="2" id="KW-1003">Cell membrane</keyword>
<dbReference type="InterPro" id="IPR050297">
    <property type="entry name" value="LipidA_mod_glycosyltrf_83"/>
</dbReference>
<dbReference type="GO" id="GO:0009103">
    <property type="term" value="P:lipopolysaccharide biosynthetic process"/>
    <property type="evidence" value="ECO:0007669"/>
    <property type="project" value="UniProtKB-ARBA"/>
</dbReference>
<protein>
    <recommendedName>
        <fullName evidence="11">Glycosyltransferase RgtA/B/C/D-like domain-containing protein</fullName>
    </recommendedName>
</protein>
<dbReference type="OrthoDB" id="176092at2"/>
<evidence type="ECO:0000256" key="5">
    <source>
        <dbReference type="ARBA" id="ARBA00022692"/>
    </source>
</evidence>
<comment type="subcellular location">
    <subcellularLocation>
        <location evidence="1">Cell membrane</location>
        <topology evidence="1">Multi-pass membrane protein</topology>
    </subcellularLocation>
</comment>
<dbReference type="RefSeq" id="WP_138088300.1">
    <property type="nucleotide sequence ID" value="NZ_VAUV01000020.1"/>
</dbReference>
<evidence type="ECO:0000256" key="2">
    <source>
        <dbReference type="ARBA" id="ARBA00022475"/>
    </source>
</evidence>
<keyword evidence="3" id="KW-0328">Glycosyltransferase</keyword>
<dbReference type="EMBL" id="VAUV01000020">
    <property type="protein sequence ID" value="TLD68688.1"/>
    <property type="molecule type" value="Genomic_DNA"/>
</dbReference>
<dbReference type="PANTHER" id="PTHR33908">
    <property type="entry name" value="MANNOSYLTRANSFERASE YKCB-RELATED"/>
    <property type="match status" value="1"/>
</dbReference>
<evidence type="ECO:0000313" key="9">
    <source>
        <dbReference type="EMBL" id="TLD68688.1"/>
    </source>
</evidence>
<evidence type="ECO:0008006" key="11">
    <source>
        <dbReference type="Google" id="ProtNLM"/>
    </source>
</evidence>
<dbReference type="GO" id="GO:0005886">
    <property type="term" value="C:plasma membrane"/>
    <property type="evidence" value="ECO:0007669"/>
    <property type="project" value="UniProtKB-SubCell"/>
</dbReference>
<feature type="transmembrane region" description="Helical" evidence="8">
    <location>
        <begin position="470"/>
        <end position="489"/>
    </location>
</feature>
<feature type="transmembrane region" description="Helical" evidence="8">
    <location>
        <begin position="225"/>
        <end position="246"/>
    </location>
</feature>
<evidence type="ECO:0000256" key="1">
    <source>
        <dbReference type="ARBA" id="ARBA00004651"/>
    </source>
</evidence>
<organism evidence="9 10">
    <name type="scientific">Phragmitibacter flavus</name>
    <dbReference type="NCBI Taxonomy" id="2576071"/>
    <lineage>
        <taxon>Bacteria</taxon>
        <taxon>Pseudomonadati</taxon>
        <taxon>Verrucomicrobiota</taxon>
        <taxon>Verrucomicrobiia</taxon>
        <taxon>Verrucomicrobiales</taxon>
        <taxon>Verrucomicrobiaceae</taxon>
        <taxon>Phragmitibacter</taxon>
    </lineage>
</organism>
<feature type="transmembrane region" description="Helical" evidence="8">
    <location>
        <begin position="527"/>
        <end position="546"/>
    </location>
</feature>
<reference evidence="9 10" key="1">
    <citation type="submission" date="2019-05" db="EMBL/GenBank/DDBJ databases">
        <title>Verrucobacter flavum gen. nov., sp. nov. a new member of the family Verrucomicrobiaceae.</title>
        <authorList>
            <person name="Szuroczki S."/>
            <person name="Abbaszade G."/>
            <person name="Szabo A."/>
            <person name="Felfoldi T."/>
            <person name="Schumann P."/>
            <person name="Boka K."/>
            <person name="Keki Z."/>
            <person name="Toumi M."/>
            <person name="Toth E."/>
        </authorList>
    </citation>
    <scope>NUCLEOTIDE SEQUENCE [LARGE SCALE GENOMIC DNA]</scope>
    <source>
        <strain evidence="9 10">MG-N-17</strain>
    </source>
</reference>
<evidence type="ECO:0000256" key="8">
    <source>
        <dbReference type="SAM" id="Phobius"/>
    </source>
</evidence>
<feature type="transmembrane region" description="Helical" evidence="8">
    <location>
        <begin position="324"/>
        <end position="341"/>
    </location>
</feature>
<evidence type="ECO:0000256" key="4">
    <source>
        <dbReference type="ARBA" id="ARBA00022679"/>
    </source>
</evidence>
<feature type="transmembrane region" description="Helical" evidence="8">
    <location>
        <begin position="353"/>
        <end position="374"/>
    </location>
</feature>
<sequence length="611" mass="68644">MFEKLISTRPRCCALILGAISALCFLFVVLANAPWEGPALRTVAKAMEVPKEEVPRSVFFDVKSLGEYRIGVDAYVQIGVWQGVLAVGVILLLAALTVRWWVPMVMRPACRWHGVEGVTGVALWQVKRIDLVLLLVLVGVATAYRAPHLDRMIYFDEQDNLRRNFHGHLEIRTDGTERWREARWKDALWENMLGNNPILLSLATQSSLRIWRWATGTDRQRFNVVALRVPVFLAGIGAVVTVWWLMQIWGLRVGAAIAAGLAAIHPMHIDYSLQARGYAFVLLLVPLALGFAWMALRHDRWRYWWGFAISVLLCLLSYPGSMHFAFVMNAGLFALLGWRWWRSRDKAWSGPISRLFAVNVAVALPFIVVIAPHVPQASYIFREIFELIELEPYWFFYAWSQYSTGTSFPSPGDVRDLKAGTVSLGEVLVSRFAAMEPILAGMQWLLLPGLIIAGMAWLVRGRQGKGAPAAWVLGFALVAPLVALVHQQFTSLYFYYWYLSYLLPAAIVGIAVGLGKVVEPMIKERGVWPRLGGLAVIAVFFAVFGWQTQYWTGRNGRVAQNSEWPAAENGVSAVEFKRGDSRWIATRDGQSICYRDVYEAGSRIRAGRGGD</sequence>
<proteinExistence type="predicted"/>
<evidence type="ECO:0000256" key="6">
    <source>
        <dbReference type="ARBA" id="ARBA00022989"/>
    </source>
</evidence>
<feature type="transmembrane region" description="Helical" evidence="8">
    <location>
        <begin position="12"/>
        <end position="31"/>
    </location>
</feature>
<keyword evidence="10" id="KW-1185">Reference proteome</keyword>
<dbReference type="GO" id="GO:0016763">
    <property type="term" value="F:pentosyltransferase activity"/>
    <property type="evidence" value="ECO:0007669"/>
    <property type="project" value="TreeGrafter"/>
</dbReference>
<feature type="transmembrane region" description="Helical" evidence="8">
    <location>
        <begin position="438"/>
        <end position="458"/>
    </location>
</feature>
<dbReference type="PANTHER" id="PTHR33908:SF3">
    <property type="entry name" value="UNDECAPRENYL PHOSPHATE-ALPHA-4-AMINO-4-DEOXY-L-ARABINOSE ARABINOSYL TRANSFERASE"/>
    <property type="match status" value="1"/>
</dbReference>